<protein>
    <submittedName>
        <fullName evidence="2">Amidase</fullName>
    </submittedName>
</protein>
<proteinExistence type="predicted"/>
<dbReference type="PANTHER" id="PTHR11895:SF176">
    <property type="entry name" value="AMIDASE AMID-RELATED"/>
    <property type="match status" value="1"/>
</dbReference>
<dbReference type="SUPFAM" id="SSF75304">
    <property type="entry name" value="Amidase signature (AS) enzymes"/>
    <property type="match status" value="1"/>
</dbReference>
<dbReference type="InterPro" id="IPR036928">
    <property type="entry name" value="AS_sf"/>
</dbReference>
<evidence type="ECO:0000259" key="1">
    <source>
        <dbReference type="Pfam" id="PF01425"/>
    </source>
</evidence>
<dbReference type="RefSeq" id="WP_269879969.1">
    <property type="nucleotide sequence ID" value="NZ_JAQAGZ010000002.1"/>
</dbReference>
<dbReference type="Gene3D" id="3.90.1300.10">
    <property type="entry name" value="Amidase signature (AS) domain"/>
    <property type="match status" value="1"/>
</dbReference>
<feature type="domain" description="Amidase" evidence="1">
    <location>
        <begin position="93"/>
        <end position="484"/>
    </location>
</feature>
<dbReference type="InterPro" id="IPR000120">
    <property type="entry name" value="Amidase"/>
</dbReference>
<dbReference type="PROSITE" id="PS00571">
    <property type="entry name" value="AMIDASES"/>
    <property type="match status" value="1"/>
</dbReference>
<accession>A0ABT4Q3X3</accession>
<dbReference type="InterPro" id="IPR020556">
    <property type="entry name" value="Amidase_CS"/>
</dbReference>
<dbReference type="Proteomes" id="UP001527882">
    <property type="component" value="Unassembled WGS sequence"/>
</dbReference>
<dbReference type="Pfam" id="PF01425">
    <property type="entry name" value="Amidase"/>
    <property type="match status" value="1"/>
</dbReference>
<comment type="caution">
    <text evidence="2">The sequence shown here is derived from an EMBL/GenBank/DDBJ whole genome shotgun (WGS) entry which is preliminary data.</text>
</comment>
<dbReference type="EMBL" id="JAQAGZ010000002">
    <property type="protein sequence ID" value="MCZ8511571.1"/>
    <property type="molecule type" value="Genomic_DNA"/>
</dbReference>
<evidence type="ECO:0000313" key="3">
    <source>
        <dbReference type="Proteomes" id="UP001527882"/>
    </source>
</evidence>
<reference evidence="2 3" key="1">
    <citation type="submission" date="2022-12" db="EMBL/GenBank/DDBJ databases">
        <title>Draft genome sequence of Paenibacillus sp. dW9.</title>
        <authorList>
            <person name="Choi E.-W."/>
            <person name="Kim D.-U."/>
        </authorList>
    </citation>
    <scope>NUCLEOTIDE SEQUENCE [LARGE SCALE GENOMIC DNA]</scope>
    <source>
        <strain evidence="3">dW9</strain>
    </source>
</reference>
<keyword evidence="3" id="KW-1185">Reference proteome</keyword>
<gene>
    <name evidence="2" type="ORF">O9H85_03800</name>
</gene>
<name>A0ABT4Q3X3_9BACL</name>
<sequence>MEDEIFNAFCRPVRQLFETIDLNQLSDFEPAFTFNPIVAAGGEAPYTEWDIVQKITSSEKMISKDKELTNWTVLELLLAVRAGKVNPVDILTAYHNKISIVNPYINAFILTLEPEISTLPEGQLKGVPFGLKDIIDVAGVTTTAGSLQLNGRIPEQDAEVANRLMNAGAILLGKLNTHEFADGATGDNPHFGPVRNPWNLNHFSGGSSSGSAAAVAARIAPFALGTDTAGSVRIPASCCGVVGLKPTYGLVSRSGVLPLSWSLDHVGILSRSVRDAGIILDVITDRPVGFENVLAAPINLEGLRIGIPQNWIENGVELEVRAAFESALEALRLSGCIISEVKIPSVNDLAAIARSILFSEASAWHLPFLKSSPELYGEDVRARKEAGLKFQAFEYINAHRIRAQYCTEMHNLWSNIDILATPTTPLVAPSLNAHPKISADLSRFTIVANLLGWPAISVPCGFNKEGLPVGIQLIAPPYRELRLLRVAAAYEDLTLWSSKAPNLEF</sequence>
<organism evidence="2 3">
    <name type="scientific">Paenibacillus gyeongsangnamensis</name>
    <dbReference type="NCBI Taxonomy" id="3388067"/>
    <lineage>
        <taxon>Bacteria</taxon>
        <taxon>Bacillati</taxon>
        <taxon>Bacillota</taxon>
        <taxon>Bacilli</taxon>
        <taxon>Bacillales</taxon>
        <taxon>Paenibacillaceae</taxon>
        <taxon>Paenibacillus</taxon>
    </lineage>
</organism>
<dbReference type="PANTHER" id="PTHR11895">
    <property type="entry name" value="TRANSAMIDASE"/>
    <property type="match status" value="1"/>
</dbReference>
<evidence type="ECO:0000313" key="2">
    <source>
        <dbReference type="EMBL" id="MCZ8511571.1"/>
    </source>
</evidence>
<dbReference type="InterPro" id="IPR023631">
    <property type="entry name" value="Amidase_dom"/>
</dbReference>